<dbReference type="AlphaFoldDB" id="A0A2N1M4G7"/>
<evidence type="ECO:0000313" key="2">
    <source>
        <dbReference type="Proteomes" id="UP000233469"/>
    </source>
</evidence>
<organism evidence="1 2">
    <name type="scientific">Rhizophagus irregularis</name>
    <dbReference type="NCBI Taxonomy" id="588596"/>
    <lineage>
        <taxon>Eukaryota</taxon>
        <taxon>Fungi</taxon>
        <taxon>Fungi incertae sedis</taxon>
        <taxon>Mucoromycota</taxon>
        <taxon>Glomeromycotina</taxon>
        <taxon>Glomeromycetes</taxon>
        <taxon>Glomerales</taxon>
        <taxon>Glomeraceae</taxon>
        <taxon>Rhizophagus</taxon>
    </lineage>
</organism>
<dbReference type="EMBL" id="LLXL01005470">
    <property type="protein sequence ID" value="PKK56544.1"/>
    <property type="molecule type" value="Genomic_DNA"/>
</dbReference>
<accession>A0A2N1M4G7</accession>
<name>A0A2N1M4G7_9GLOM</name>
<sequence>MDCPKCVTIKRVDCNILSSFNSFHTVTSPLLLDNTVPDGQYRPLWAFSYDRITQTLLVGHVCITYSKKGLAIISHWLPSTGLESISFRPCSGCSHHVSKYATLSAIKRRCTSERCFLQVQLTDTVTYPTKNAKVFATGRPIKLSTSLSYTSSLAMVYFNFPLSNTIITPSSLDVSDDIIPSTLTYSACNLYTDGSFLASTFGNSPSMSFAWLALDEDNLILEFSLDVIPLTYPFALRSETFASCQRLRL</sequence>
<evidence type="ECO:0000313" key="1">
    <source>
        <dbReference type="EMBL" id="PKK56544.1"/>
    </source>
</evidence>
<dbReference type="Proteomes" id="UP000233469">
    <property type="component" value="Unassembled WGS sequence"/>
</dbReference>
<gene>
    <name evidence="1" type="ORF">RhiirC2_799791</name>
</gene>
<protein>
    <submittedName>
        <fullName evidence="1">Uncharacterized protein</fullName>
    </submittedName>
</protein>
<reference evidence="1 2" key="1">
    <citation type="submission" date="2016-04" db="EMBL/GenBank/DDBJ databases">
        <title>Genome analyses suggest a sexual origin of heterokaryosis in a supposedly ancient asexual fungus.</title>
        <authorList>
            <person name="Ropars J."/>
            <person name="Sedzielewska K."/>
            <person name="Noel J."/>
            <person name="Charron P."/>
            <person name="Farinelli L."/>
            <person name="Marton T."/>
            <person name="Kruger M."/>
            <person name="Pelin A."/>
            <person name="Brachmann A."/>
            <person name="Corradi N."/>
        </authorList>
    </citation>
    <scope>NUCLEOTIDE SEQUENCE [LARGE SCALE GENOMIC DNA]</scope>
    <source>
        <strain evidence="1 2">C2</strain>
    </source>
</reference>
<comment type="caution">
    <text evidence="1">The sequence shown here is derived from an EMBL/GenBank/DDBJ whole genome shotgun (WGS) entry which is preliminary data.</text>
</comment>
<proteinExistence type="predicted"/>
<reference evidence="1 2" key="2">
    <citation type="submission" date="2017-10" db="EMBL/GenBank/DDBJ databases">
        <title>Extensive intraspecific genome diversity in a model arbuscular mycorrhizal fungus.</title>
        <authorList>
            <person name="Chen E.C.H."/>
            <person name="Morin E."/>
            <person name="Baudet D."/>
            <person name="Noel J."/>
            <person name="Ndikumana S."/>
            <person name="Charron P."/>
            <person name="St-Onge C."/>
            <person name="Giorgi J."/>
            <person name="Grigoriev I.V."/>
            <person name="Roux C."/>
            <person name="Martin F.M."/>
            <person name="Corradi N."/>
        </authorList>
    </citation>
    <scope>NUCLEOTIDE SEQUENCE [LARGE SCALE GENOMIC DNA]</scope>
    <source>
        <strain evidence="1 2">C2</strain>
    </source>
</reference>
<dbReference type="VEuPathDB" id="FungiDB:RhiirFUN_011969"/>